<protein>
    <recommendedName>
        <fullName evidence="3">dihydroorotase</fullName>
        <ecNumber evidence="3">3.5.2.3</ecNumber>
    </recommendedName>
</protein>
<dbReference type="GO" id="GO:0005737">
    <property type="term" value="C:cytoplasm"/>
    <property type="evidence" value="ECO:0007669"/>
    <property type="project" value="TreeGrafter"/>
</dbReference>
<dbReference type="GO" id="GO:0006207">
    <property type="term" value="P:'de novo' pyrimidine nucleobase biosynthetic process"/>
    <property type="evidence" value="ECO:0007669"/>
    <property type="project" value="TreeGrafter"/>
</dbReference>
<dbReference type="GO" id="GO:0044205">
    <property type="term" value="P:'de novo' UMP biosynthetic process"/>
    <property type="evidence" value="ECO:0007669"/>
    <property type="project" value="UniProtKB-UniPathway"/>
</dbReference>
<keyword evidence="5" id="KW-0378">Hydrolase</keyword>
<evidence type="ECO:0000256" key="7">
    <source>
        <dbReference type="ARBA" id="ARBA00022975"/>
    </source>
</evidence>
<comment type="pathway">
    <text evidence="1">Pyrimidine metabolism; UMP biosynthesis via de novo pathway; (S)-dihydroorotate from bicarbonate: step 3/3.</text>
</comment>
<dbReference type="InterPro" id="IPR032466">
    <property type="entry name" value="Metal_Hydrolase"/>
</dbReference>
<evidence type="ECO:0000256" key="6">
    <source>
        <dbReference type="ARBA" id="ARBA00022833"/>
    </source>
</evidence>
<dbReference type="CDD" id="cd01294">
    <property type="entry name" value="DHOase"/>
    <property type="match status" value="1"/>
</dbReference>
<dbReference type="InterPro" id="IPR002195">
    <property type="entry name" value="Dihydroorotase_CS"/>
</dbReference>
<keyword evidence="6" id="KW-0862">Zinc</keyword>
<dbReference type="InterPro" id="IPR004721">
    <property type="entry name" value="DHOdimr"/>
</dbReference>
<evidence type="ECO:0000256" key="2">
    <source>
        <dbReference type="ARBA" id="ARBA00005631"/>
    </source>
</evidence>
<evidence type="ECO:0000259" key="8">
    <source>
        <dbReference type="Pfam" id="PF01979"/>
    </source>
</evidence>
<dbReference type="Pfam" id="PF01979">
    <property type="entry name" value="Amidohydro_1"/>
    <property type="match status" value="1"/>
</dbReference>
<sequence length="356" mass="38413">MADATSLPSAGFTMPRPDDFHLHLRDGPEMASVLGHMPRGVMHRVLIMPNLQPPVTTTEQALAYRARILEAKPADLDIEPLMTLYLTDKTPPEEIDAAVDSGAIAAVKLYPAGATTNSDSGVTDYDLVMPTLRRMAERGLPLCIHGEVTDPSVDVFEREAAFVSERLPLVLAAAPGLRIVLEHITTRAAAEFVASAGPNVAATITPQHLLFNRNELFRGGLRPHMYCLPILKTEDDRAALIDAVRSGSPKFFLGTDSAPHARGRKESDCGCAGIYSAHTALEAYALAFERAGCIDRLPAFASQHGADFYKVSRNTAEVTVSRKARTVPAELSFGEDCVVVPFLAGQELPWTVEATA</sequence>
<dbReference type="EC" id="3.5.2.3" evidence="3"/>
<dbReference type="AlphaFoldDB" id="A0A5A8C4A6"/>
<dbReference type="SUPFAM" id="SSF51556">
    <property type="entry name" value="Metallo-dependent hydrolases"/>
    <property type="match status" value="1"/>
</dbReference>
<dbReference type="PROSITE" id="PS00482">
    <property type="entry name" value="DIHYDROOROTASE_1"/>
    <property type="match status" value="1"/>
</dbReference>
<dbReference type="NCBIfam" id="TIGR00856">
    <property type="entry name" value="pyrC_dimer"/>
    <property type="match status" value="1"/>
</dbReference>
<reference evidence="9 10" key="1">
    <citation type="submission" date="2019-07" db="EMBL/GenBank/DDBJ databases">
        <title>Genomes of Cafeteria roenbergensis.</title>
        <authorList>
            <person name="Fischer M.G."/>
            <person name="Hackl T."/>
            <person name="Roman M."/>
        </authorList>
    </citation>
    <scope>NUCLEOTIDE SEQUENCE [LARGE SCALE GENOMIC DNA]</scope>
    <source>
        <strain evidence="9 10">BVI</strain>
    </source>
</reference>
<proteinExistence type="inferred from homology"/>
<keyword evidence="7" id="KW-0665">Pyrimidine biosynthesis</keyword>
<evidence type="ECO:0000313" key="10">
    <source>
        <dbReference type="Proteomes" id="UP000323011"/>
    </source>
</evidence>
<evidence type="ECO:0000256" key="1">
    <source>
        <dbReference type="ARBA" id="ARBA00004880"/>
    </source>
</evidence>
<dbReference type="HAMAP" id="MF_00219">
    <property type="entry name" value="PyrC_classII"/>
    <property type="match status" value="1"/>
</dbReference>
<organism evidence="9 10">
    <name type="scientific">Cafeteria roenbergensis</name>
    <name type="common">Marine flagellate</name>
    <dbReference type="NCBI Taxonomy" id="33653"/>
    <lineage>
        <taxon>Eukaryota</taxon>
        <taxon>Sar</taxon>
        <taxon>Stramenopiles</taxon>
        <taxon>Bigyra</taxon>
        <taxon>Opalozoa</taxon>
        <taxon>Bicosoecida</taxon>
        <taxon>Cafeteriaceae</taxon>
        <taxon>Cafeteria</taxon>
    </lineage>
</organism>
<dbReference type="InterPro" id="IPR006680">
    <property type="entry name" value="Amidohydro-rel"/>
</dbReference>
<dbReference type="UniPathway" id="UPA00070">
    <property type="reaction ID" value="UER00117"/>
</dbReference>
<dbReference type="OMA" id="TLHHISM"/>
<dbReference type="Gene3D" id="3.20.20.140">
    <property type="entry name" value="Metal-dependent hydrolases"/>
    <property type="match status" value="1"/>
</dbReference>
<dbReference type="GO" id="GO:0004151">
    <property type="term" value="F:dihydroorotase activity"/>
    <property type="evidence" value="ECO:0007669"/>
    <property type="project" value="UniProtKB-EC"/>
</dbReference>
<evidence type="ECO:0000313" key="9">
    <source>
        <dbReference type="EMBL" id="KAA0147544.1"/>
    </source>
</evidence>
<name>A0A5A8C4A6_CAFRO</name>
<keyword evidence="10" id="KW-1185">Reference proteome</keyword>
<evidence type="ECO:0000256" key="5">
    <source>
        <dbReference type="ARBA" id="ARBA00022801"/>
    </source>
</evidence>
<dbReference type="PANTHER" id="PTHR43137">
    <property type="entry name" value="DIHYDROOROTASE"/>
    <property type="match status" value="1"/>
</dbReference>
<gene>
    <name evidence="9" type="ORF">FNF29_07289</name>
</gene>
<feature type="domain" description="Amidohydrolase-related" evidence="8">
    <location>
        <begin position="19"/>
        <end position="325"/>
    </location>
</feature>
<comment type="similarity">
    <text evidence="2">Belongs to the metallo-dependent hydrolases superfamily. DHOase family. Class II DHOase subfamily.</text>
</comment>
<dbReference type="PIRSF" id="PIRSF001237">
    <property type="entry name" value="DHOdimr"/>
    <property type="match status" value="1"/>
</dbReference>
<evidence type="ECO:0000256" key="4">
    <source>
        <dbReference type="ARBA" id="ARBA00022723"/>
    </source>
</evidence>
<comment type="caution">
    <text evidence="9">The sequence shown here is derived from an EMBL/GenBank/DDBJ whole genome shotgun (WGS) entry which is preliminary data.</text>
</comment>
<dbReference type="PANTHER" id="PTHR43137:SF1">
    <property type="entry name" value="DIHYDROOROTASE"/>
    <property type="match status" value="1"/>
</dbReference>
<dbReference type="GO" id="GO:0046872">
    <property type="term" value="F:metal ion binding"/>
    <property type="evidence" value="ECO:0007669"/>
    <property type="project" value="UniProtKB-KW"/>
</dbReference>
<dbReference type="Proteomes" id="UP000323011">
    <property type="component" value="Unassembled WGS sequence"/>
</dbReference>
<dbReference type="PROSITE" id="PS00483">
    <property type="entry name" value="DIHYDROOROTASE_2"/>
    <property type="match status" value="1"/>
</dbReference>
<evidence type="ECO:0000256" key="3">
    <source>
        <dbReference type="ARBA" id="ARBA00012860"/>
    </source>
</evidence>
<keyword evidence="4" id="KW-0479">Metal-binding</keyword>
<dbReference type="EMBL" id="VLTN01000065">
    <property type="protein sequence ID" value="KAA0147544.1"/>
    <property type="molecule type" value="Genomic_DNA"/>
</dbReference>
<accession>A0A5A8C4A6</accession>